<dbReference type="AlphaFoldDB" id="A0A4S2AJV6"/>
<proteinExistence type="inferred from homology"/>
<name>A0A4S2AJV6_9BACE</name>
<comment type="subcellular location">
    <subcellularLocation>
        <location evidence="1">Cell membrane</location>
        <topology evidence="1">Multi-pass membrane protein</topology>
    </subcellularLocation>
</comment>
<evidence type="ECO:0000313" key="11">
    <source>
        <dbReference type="Proteomes" id="UP000310532"/>
    </source>
</evidence>
<keyword evidence="4 8" id="KW-0812">Transmembrane</keyword>
<dbReference type="InterPro" id="IPR050539">
    <property type="entry name" value="ThrE_Dicarb/AminoAcid_Exp"/>
</dbReference>
<reference evidence="10 11" key="1">
    <citation type="submission" date="2019-04" db="EMBL/GenBank/DDBJ databases">
        <title>Microbes associate with the intestines of laboratory mice.</title>
        <authorList>
            <person name="Navarre W."/>
            <person name="Wong E."/>
            <person name="Huang K."/>
            <person name="Tropini C."/>
            <person name="Ng K."/>
            <person name="Yu B."/>
        </authorList>
    </citation>
    <scope>NUCLEOTIDE SEQUENCE [LARGE SCALE GENOMIC DNA]</scope>
    <source>
        <strain evidence="10 11">NM69_E16B</strain>
    </source>
</reference>
<sequence>MIMIIDFFQDALFASIAAIGFASISNPPRKAYRYCALIAAVGHSIRFLLMLSGGVEMHIVAATALASFVTGMVAVLFSTRAKMPAETFLFPSLLPMIPGIYAYKTFGGLVMCLYGSNEAEFLHALYLFADNGLTCLFILLGLVIGANSPIFLLKKISFRATRRSFHRKL</sequence>
<evidence type="ECO:0000256" key="3">
    <source>
        <dbReference type="ARBA" id="ARBA00022519"/>
    </source>
</evidence>
<comment type="caution">
    <text evidence="10">The sequence shown here is derived from an EMBL/GenBank/DDBJ whole genome shotgun (WGS) entry which is preliminary data.</text>
</comment>
<evidence type="ECO:0000256" key="1">
    <source>
        <dbReference type="ARBA" id="ARBA00004651"/>
    </source>
</evidence>
<dbReference type="Proteomes" id="UP000310532">
    <property type="component" value="Unassembled WGS sequence"/>
</dbReference>
<evidence type="ECO:0000256" key="6">
    <source>
        <dbReference type="ARBA" id="ARBA00023136"/>
    </source>
</evidence>
<accession>A0A4S2AJV6</accession>
<keyword evidence="11" id="KW-1185">Reference proteome</keyword>
<dbReference type="InterPro" id="IPR024528">
    <property type="entry name" value="ThrE_2"/>
</dbReference>
<keyword evidence="2" id="KW-1003">Cell membrane</keyword>
<organism evidence="10 11">
    <name type="scientific">Bacteroides muris</name>
    <name type="common">ex Afrizal et al. 2022</name>
    <dbReference type="NCBI Taxonomy" id="2516960"/>
    <lineage>
        <taxon>Bacteria</taxon>
        <taxon>Pseudomonadati</taxon>
        <taxon>Bacteroidota</taxon>
        <taxon>Bacteroidia</taxon>
        <taxon>Bacteroidales</taxon>
        <taxon>Bacteroidaceae</taxon>
        <taxon>Bacteroides</taxon>
    </lineage>
</organism>
<evidence type="ECO:0000256" key="7">
    <source>
        <dbReference type="ARBA" id="ARBA00034125"/>
    </source>
</evidence>
<feature type="transmembrane region" description="Helical" evidence="8">
    <location>
        <begin position="89"/>
        <end position="111"/>
    </location>
</feature>
<evidence type="ECO:0000256" key="5">
    <source>
        <dbReference type="ARBA" id="ARBA00022989"/>
    </source>
</evidence>
<dbReference type="PANTHER" id="PTHR34390:SF1">
    <property type="entry name" value="SUCCINATE TRANSPORTER SUBUNIT YJJB-RELATED"/>
    <property type="match status" value="1"/>
</dbReference>
<dbReference type="RefSeq" id="WP_136011187.1">
    <property type="nucleotide sequence ID" value="NZ_SRYZ01000055.1"/>
</dbReference>
<evidence type="ECO:0000256" key="8">
    <source>
        <dbReference type="SAM" id="Phobius"/>
    </source>
</evidence>
<feature type="transmembrane region" description="Helical" evidence="8">
    <location>
        <begin position="57"/>
        <end position="77"/>
    </location>
</feature>
<dbReference type="Pfam" id="PF12821">
    <property type="entry name" value="ThrE_2"/>
    <property type="match status" value="1"/>
</dbReference>
<dbReference type="EMBL" id="SRYZ01000055">
    <property type="protein sequence ID" value="TGY00932.1"/>
    <property type="molecule type" value="Genomic_DNA"/>
</dbReference>
<keyword evidence="3" id="KW-0997">Cell inner membrane</keyword>
<evidence type="ECO:0000259" key="9">
    <source>
        <dbReference type="Pfam" id="PF12821"/>
    </source>
</evidence>
<dbReference type="GO" id="GO:0015744">
    <property type="term" value="P:succinate transport"/>
    <property type="evidence" value="ECO:0007669"/>
    <property type="project" value="TreeGrafter"/>
</dbReference>
<keyword evidence="6 8" id="KW-0472">Membrane</keyword>
<feature type="domain" description="Threonine/Serine exporter ThrE" evidence="9">
    <location>
        <begin position="11"/>
        <end position="146"/>
    </location>
</feature>
<gene>
    <name evidence="10" type="ORF">E5355_16440</name>
</gene>
<evidence type="ECO:0000313" key="10">
    <source>
        <dbReference type="EMBL" id="TGY00932.1"/>
    </source>
</evidence>
<evidence type="ECO:0000256" key="2">
    <source>
        <dbReference type="ARBA" id="ARBA00022475"/>
    </source>
</evidence>
<dbReference type="GO" id="GO:0005886">
    <property type="term" value="C:plasma membrane"/>
    <property type="evidence" value="ECO:0007669"/>
    <property type="project" value="UniProtKB-SubCell"/>
</dbReference>
<evidence type="ECO:0000256" key="4">
    <source>
        <dbReference type="ARBA" id="ARBA00022692"/>
    </source>
</evidence>
<protein>
    <submittedName>
        <fullName evidence="10">Threonine/serine exporter</fullName>
    </submittedName>
</protein>
<dbReference type="PANTHER" id="PTHR34390">
    <property type="entry name" value="UPF0442 PROTEIN YJJB-RELATED"/>
    <property type="match status" value="1"/>
</dbReference>
<comment type="similarity">
    <text evidence="7">Belongs to the ThrE exporter (TC 2.A.79) family.</text>
</comment>
<keyword evidence="5 8" id="KW-1133">Transmembrane helix</keyword>
<feature type="transmembrane region" description="Helical" evidence="8">
    <location>
        <begin position="131"/>
        <end position="153"/>
    </location>
</feature>